<evidence type="ECO:0000313" key="4">
    <source>
        <dbReference type="Proteomes" id="UP000321638"/>
    </source>
</evidence>
<dbReference type="OrthoDB" id="9944581at2"/>
<evidence type="ECO:0000256" key="1">
    <source>
        <dbReference type="SAM" id="MobiDB-lite"/>
    </source>
</evidence>
<sequence length="137" mass="14060">MPQRHLRGFTVAAVSVLIAGGLAMGAAQAADPAPLLRDANPAQTHDLAGGVSLAREMRAQPAPAGQDMRGVTPDRLATQPIQPSVTDRKAGAASRISGKAGGTLVPIGTLNIVRGEQPRLQVDDSIAHLPPRDTPGL</sequence>
<keyword evidence="2" id="KW-0732">Signal</keyword>
<dbReference type="RefSeq" id="WP_147848877.1">
    <property type="nucleotide sequence ID" value="NZ_DATAJT010000406.1"/>
</dbReference>
<organism evidence="3 4">
    <name type="scientific">Vineibacter terrae</name>
    <dbReference type="NCBI Taxonomy" id="2586908"/>
    <lineage>
        <taxon>Bacteria</taxon>
        <taxon>Pseudomonadati</taxon>
        <taxon>Pseudomonadota</taxon>
        <taxon>Alphaproteobacteria</taxon>
        <taxon>Hyphomicrobiales</taxon>
        <taxon>Vineibacter</taxon>
    </lineage>
</organism>
<accession>A0A5C8PJM8</accession>
<keyword evidence="4" id="KW-1185">Reference proteome</keyword>
<protein>
    <submittedName>
        <fullName evidence="3">Uncharacterized protein</fullName>
    </submittedName>
</protein>
<reference evidence="3 4" key="1">
    <citation type="submission" date="2019-06" db="EMBL/GenBank/DDBJ databases">
        <title>New taxonomy in bacterial strain CC-CFT640, isolated from vineyard.</title>
        <authorList>
            <person name="Lin S.-Y."/>
            <person name="Tsai C.-F."/>
            <person name="Young C.-C."/>
        </authorList>
    </citation>
    <scope>NUCLEOTIDE SEQUENCE [LARGE SCALE GENOMIC DNA]</scope>
    <source>
        <strain evidence="3 4">CC-CFT640</strain>
    </source>
</reference>
<dbReference type="Proteomes" id="UP000321638">
    <property type="component" value="Unassembled WGS sequence"/>
</dbReference>
<comment type="caution">
    <text evidence="3">The sequence shown here is derived from an EMBL/GenBank/DDBJ whole genome shotgun (WGS) entry which is preliminary data.</text>
</comment>
<proteinExistence type="predicted"/>
<name>A0A5C8PJM8_9HYPH</name>
<feature type="signal peptide" evidence="2">
    <location>
        <begin position="1"/>
        <end position="29"/>
    </location>
</feature>
<evidence type="ECO:0000313" key="3">
    <source>
        <dbReference type="EMBL" id="TXL73603.1"/>
    </source>
</evidence>
<dbReference type="AlphaFoldDB" id="A0A5C8PJM8"/>
<dbReference type="EMBL" id="VDUZ01000024">
    <property type="protein sequence ID" value="TXL73603.1"/>
    <property type="molecule type" value="Genomic_DNA"/>
</dbReference>
<feature type="region of interest" description="Disordered" evidence="1">
    <location>
        <begin position="59"/>
        <end position="98"/>
    </location>
</feature>
<gene>
    <name evidence="3" type="ORF">FHP25_20715</name>
</gene>
<feature type="chain" id="PRO_5022757841" evidence="2">
    <location>
        <begin position="30"/>
        <end position="137"/>
    </location>
</feature>
<evidence type="ECO:0000256" key="2">
    <source>
        <dbReference type="SAM" id="SignalP"/>
    </source>
</evidence>